<evidence type="ECO:0000313" key="3">
    <source>
        <dbReference type="Proteomes" id="UP000441772"/>
    </source>
</evidence>
<reference evidence="2 3" key="1">
    <citation type="submission" date="2019-09" db="EMBL/GenBank/DDBJ databases">
        <title>Characterization of the phylogenetic diversity of two novel species belonging to the genus Bifidobacterium: Bifidobacterium cebidarum sp. nov. and Bifidobacterium leontopitheci sp. nov.</title>
        <authorList>
            <person name="Lugli G.A."/>
            <person name="Duranti S."/>
            <person name="Milani C."/>
            <person name="Turroni F."/>
            <person name="Ventura M."/>
        </authorList>
    </citation>
    <scope>NUCLEOTIDE SEQUENCE [LARGE SCALE GENOMIC DNA]</scope>
    <source>
        <strain evidence="2 3">LMG 31471</strain>
    </source>
</reference>
<feature type="compositionally biased region" description="Polar residues" evidence="1">
    <location>
        <begin position="121"/>
        <end position="134"/>
    </location>
</feature>
<evidence type="ECO:0000313" key="2">
    <source>
        <dbReference type="EMBL" id="KAB7790134.1"/>
    </source>
</evidence>
<organism evidence="2 3">
    <name type="scientific">Bifidobacterium leontopitheci</name>
    <dbReference type="NCBI Taxonomy" id="2650774"/>
    <lineage>
        <taxon>Bacteria</taxon>
        <taxon>Bacillati</taxon>
        <taxon>Actinomycetota</taxon>
        <taxon>Actinomycetes</taxon>
        <taxon>Bifidobacteriales</taxon>
        <taxon>Bifidobacteriaceae</taxon>
        <taxon>Bifidobacterium</taxon>
    </lineage>
</organism>
<name>A0A6I1GER9_9BIFI</name>
<comment type="caution">
    <text evidence="2">The sequence shown here is derived from an EMBL/GenBank/DDBJ whole genome shotgun (WGS) entry which is preliminary data.</text>
</comment>
<evidence type="ECO:0000256" key="1">
    <source>
        <dbReference type="SAM" id="MobiDB-lite"/>
    </source>
</evidence>
<dbReference type="EMBL" id="WBVT01000020">
    <property type="protein sequence ID" value="KAB7790134.1"/>
    <property type="molecule type" value="Genomic_DNA"/>
</dbReference>
<gene>
    <name evidence="2" type="ORF">F7D09_1327</name>
</gene>
<protein>
    <submittedName>
        <fullName evidence="2">Uncharacterized protein</fullName>
    </submittedName>
</protein>
<feature type="region of interest" description="Disordered" evidence="1">
    <location>
        <begin position="116"/>
        <end position="135"/>
    </location>
</feature>
<accession>A0A6I1GER9</accession>
<sequence>MTCRGGRALGSALLEGRCRNIREMFRKRPCCMDCVGDRGSFPGGRFRPEDARGRGRGHRGMARSEVVHDFLPASNRERTHVRSHMHKRLIPPFCIMRMCGFVRFAVHDLLGRANRERSPHGFTSQQPDSPTYLPSSAALAATDSREAIMNGTYATAQTVWRVSFGGRGVTPAARTSAEINNGGEAGRRSMFCTVCGSRRCLTKRFCARCGAQW</sequence>
<proteinExistence type="predicted"/>
<keyword evidence="3" id="KW-1185">Reference proteome</keyword>
<dbReference type="Proteomes" id="UP000441772">
    <property type="component" value="Unassembled WGS sequence"/>
</dbReference>
<dbReference type="AlphaFoldDB" id="A0A6I1GER9"/>